<evidence type="ECO:0000313" key="2">
    <source>
        <dbReference type="Proteomes" id="UP000007883"/>
    </source>
</evidence>
<dbReference type="KEGG" id="rge:RGE_28530"/>
<dbReference type="EMBL" id="AP012320">
    <property type="protein sequence ID" value="BAL96192.1"/>
    <property type="molecule type" value="Genomic_DNA"/>
</dbReference>
<dbReference type="STRING" id="983917.RGE_28530"/>
<dbReference type="RefSeq" id="WP_014429053.1">
    <property type="nucleotide sequence ID" value="NC_017075.1"/>
</dbReference>
<proteinExistence type="predicted"/>
<accession>I0HT55</accession>
<reference evidence="1 2" key="1">
    <citation type="journal article" date="2012" name="J. Bacteriol.">
        <title>Complete genome sequence of phototrophic betaproteobacterium Rubrivivax gelatinosus IL144.</title>
        <authorList>
            <person name="Nagashima S."/>
            <person name="Kamimura A."/>
            <person name="Shimizu T."/>
            <person name="Nakamura-isaki S."/>
            <person name="Aono E."/>
            <person name="Sakamoto K."/>
            <person name="Ichikawa N."/>
            <person name="Nakazawa H."/>
            <person name="Sekine M."/>
            <person name="Yamazaki S."/>
            <person name="Fujita N."/>
            <person name="Shimada K."/>
            <person name="Hanada S."/>
            <person name="Nagashima K.V.P."/>
        </authorList>
    </citation>
    <scope>NUCLEOTIDE SEQUENCE [LARGE SCALE GENOMIC DNA]</scope>
    <source>
        <strain evidence="2">NBRC 100245 / IL144</strain>
    </source>
</reference>
<gene>
    <name evidence="1" type="ordered locus">RGE_28530</name>
</gene>
<evidence type="ECO:0000313" key="1">
    <source>
        <dbReference type="EMBL" id="BAL96192.1"/>
    </source>
</evidence>
<dbReference type="AlphaFoldDB" id="I0HT55"/>
<protein>
    <submittedName>
        <fullName evidence="1">Uncharacterized protein</fullName>
    </submittedName>
</protein>
<name>I0HT55_RUBGI</name>
<dbReference type="PATRIC" id="fig|983917.3.peg.2781"/>
<keyword evidence="2" id="KW-1185">Reference proteome</keyword>
<dbReference type="HOGENOM" id="CLU_2208130_0_0_4"/>
<organism evidence="1 2">
    <name type="scientific">Rubrivivax gelatinosus (strain NBRC 100245 / IL144)</name>
    <dbReference type="NCBI Taxonomy" id="983917"/>
    <lineage>
        <taxon>Bacteria</taxon>
        <taxon>Pseudomonadati</taxon>
        <taxon>Pseudomonadota</taxon>
        <taxon>Betaproteobacteria</taxon>
        <taxon>Burkholderiales</taxon>
        <taxon>Sphaerotilaceae</taxon>
        <taxon>Rubrivivax</taxon>
    </lineage>
</organism>
<sequence>MNAVLRLGGTLLLPLCLSCQAGDGRGGALDLRMPRAERPLPRLLIVPEPAFATPPAQSLSRPALAFEDGEGPVSIPRGALRVQLSGDASLSLRPRRNGLAVAWRKRF</sequence>
<dbReference type="Proteomes" id="UP000007883">
    <property type="component" value="Chromosome"/>
</dbReference>